<name>A0ACC3AFD8_9EURO</name>
<gene>
    <name evidence="1" type="ORF">H2198_001953</name>
</gene>
<keyword evidence="2" id="KW-1185">Reference proteome</keyword>
<dbReference type="Proteomes" id="UP001172386">
    <property type="component" value="Unassembled WGS sequence"/>
</dbReference>
<organism evidence="1 2">
    <name type="scientific">Neophaeococcomyces mojaviensis</name>
    <dbReference type="NCBI Taxonomy" id="3383035"/>
    <lineage>
        <taxon>Eukaryota</taxon>
        <taxon>Fungi</taxon>
        <taxon>Dikarya</taxon>
        <taxon>Ascomycota</taxon>
        <taxon>Pezizomycotina</taxon>
        <taxon>Eurotiomycetes</taxon>
        <taxon>Chaetothyriomycetidae</taxon>
        <taxon>Chaetothyriales</taxon>
        <taxon>Chaetothyriales incertae sedis</taxon>
        <taxon>Neophaeococcomyces</taxon>
    </lineage>
</organism>
<proteinExistence type="predicted"/>
<sequence>MIRLVDTGTLALHEVEDSDQPDYTYMILSHRWSGTGEVSYDDLSSSHFDLSTPRFKKLVGFCSPARSHGYRYVWVDTCCINKNSTVDVQQAINSMYRWYKESKVCVAYLEDVGPGRKPFSASEWFERGWTLQELIAPKTVWFYNHDWESIGEKTDLVTVLSNVTGIPAGVLSGDISPQSCSVAQRMSWVAKRKTKRIEDRAYGLVGLFDVSLQSIYGEREKAFRQLQEQIVKRYNDDHSIFAWRMENDEEYSGLFAPSPDSFYNSRYVVAQMGSPEFLHDNRGISLELPTRPFRMETYIAMLSVIDTSQARQCAILLARLPNDQFVRVRAKDESLFRTTFEQADICRSIKIHDDPRGFPKPPAYGYWLRRLSLPGNETAETQMVARDENSRDDRILIPEGEYGTAGVGFFGAPSIRSIYSRWSRIHCVKLGFDDDFNPICRISNAMASNQASLATRPISSHDRRKLCSNKWMTIEGEMPTVSQKWSTGFCLLKGDKSTGIDRTLPDINVHIKIERGPNQSPELHGIGTSEVWMVNIEKIVENARSPESEHCLHHCYLWSMCIPSMLLVFTGCPCFIEQL</sequence>
<evidence type="ECO:0000313" key="2">
    <source>
        <dbReference type="Proteomes" id="UP001172386"/>
    </source>
</evidence>
<evidence type="ECO:0000313" key="1">
    <source>
        <dbReference type="EMBL" id="KAJ9661385.1"/>
    </source>
</evidence>
<accession>A0ACC3AFD8</accession>
<comment type="caution">
    <text evidence="1">The sequence shown here is derived from an EMBL/GenBank/DDBJ whole genome shotgun (WGS) entry which is preliminary data.</text>
</comment>
<reference evidence="1" key="1">
    <citation type="submission" date="2022-10" db="EMBL/GenBank/DDBJ databases">
        <title>Culturing micro-colonial fungi from biological soil crusts in the Mojave desert and describing Neophaeococcomyces mojavensis, and introducing the new genera and species Taxawa tesnikishii.</title>
        <authorList>
            <person name="Kurbessoian T."/>
            <person name="Stajich J.E."/>
        </authorList>
    </citation>
    <scope>NUCLEOTIDE SEQUENCE</scope>
    <source>
        <strain evidence="1">JES_112</strain>
    </source>
</reference>
<dbReference type="EMBL" id="JAPDRQ010000023">
    <property type="protein sequence ID" value="KAJ9661385.1"/>
    <property type="molecule type" value="Genomic_DNA"/>
</dbReference>
<protein>
    <submittedName>
        <fullName evidence="1">Uncharacterized protein</fullName>
    </submittedName>
</protein>